<name>A0A9P4JA12_9PEZI</name>
<dbReference type="AlphaFoldDB" id="A0A9P4JA12"/>
<accession>A0A9P4JA12</accession>
<sequence>MSQTQTQTQVLTNGDAKSQFLSHLTSYPVVSDGIEQFKANPLGAKSIEIVDATYTRVGKPLEPHLRTPYSYAKPYVNKADSLADQALNSVDNRFPIVKEDTNTIFDTVKGLVFWPFKVAGNGKDYVLNTWSDEYNKTAKRNARRSGPVTFGLAVVSTELRIASDALQYLAESLSDRGSEAKQKKDDLVSAAKQKKDTYAQKVQQDP</sequence>
<dbReference type="EMBL" id="ML996081">
    <property type="protein sequence ID" value="KAF2158048.1"/>
    <property type="molecule type" value="Genomic_DNA"/>
</dbReference>
<dbReference type="Proteomes" id="UP000799439">
    <property type="component" value="Unassembled WGS sequence"/>
</dbReference>
<keyword evidence="3" id="KW-1185">Reference proteome</keyword>
<reference evidence="2" key="1">
    <citation type="journal article" date="2020" name="Stud. Mycol.">
        <title>101 Dothideomycetes genomes: a test case for predicting lifestyles and emergence of pathogens.</title>
        <authorList>
            <person name="Haridas S."/>
            <person name="Albert R."/>
            <person name="Binder M."/>
            <person name="Bloem J."/>
            <person name="Labutti K."/>
            <person name="Salamov A."/>
            <person name="Andreopoulos B."/>
            <person name="Baker S."/>
            <person name="Barry K."/>
            <person name="Bills G."/>
            <person name="Bluhm B."/>
            <person name="Cannon C."/>
            <person name="Castanera R."/>
            <person name="Culley D."/>
            <person name="Daum C."/>
            <person name="Ezra D."/>
            <person name="Gonzalez J."/>
            <person name="Henrissat B."/>
            <person name="Kuo A."/>
            <person name="Liang C."/>
            <person name="Lipzen A."/>
            <person name="Lutzoni F."/>
            <person name="Magnuson J."/>
            <person name="Mondo S."/>
            <person name="Nolan M."/>
            <person name="Ohm R."/>
            <person name="Pangilinan J."/>
            <person name="Park H.-J."/>
            <person name="Ramirez L."/>
            <person name="Alfaro M."/>
            <person name="Sun H."/>
            <person name="Tritt A."/>
            <person name="Yoshinaga Y."/>
            <person name="Zwiers L.-H."/>
            <person name="Turgeon B."/>
            <person name="Goodwin S."/>
            <person name="Spatafora J."/>
            <person name="Crous P."/>
            <person name="Grigoriev I."/>
        </authorList>
    </citation>
    <scope>NUCLEOTIDE SEQUENCE</scope>
    <source>
        <strain evidence="2">CBS 260.36</strain>
    </source>
</reference>
<evidence type="ECO:0000313" key="3">
    <source>
        <dbReference type="Proteomes" id="UP000799439"/>
    </source>
</evidence>
<evidence type="ECO:0000256" key="1">
    <source>
        <dbReference type="SAM" id="MobiDB-lite"/>
    </source>
</evidence>
<evidence type="ECO:0000313" key="2">
    <source>
        <dbReference type="EMBL" id="KAF2158048.1"/>
    </source>
</evidence>
<feature type="compositionally biased region" description="Basic and acidic residues" evidence="1">
    <location>
        <begin position="174"/>
        <end position="198"/>
    </location>
</feature>
<proteinExistence type="predicted"/>
<protein>
    <submittedName>
        <fullName evidence="2">Uncharacterized protein</fullName>
    </submittedName>
</protein>
<organism evidence="2 3">
    <name type="scientific">Myriangium duriaei CBS 260.36</name>
    <dbReference type="NCBI Taxonomy" id="1168546"/>
    <lineage>
        <taxon>Eukaryota</taxon>
        <taxon>Fungi</taxon>
        <taxon>Dikarya</taxon>
        <taxon>Ascomycota</taxon>
        <taxon>Pezizomycotina</taxon>
        <taxon>Dothideomycetes</taxon>
        <taxon>Dothideomycetidae</taxon>
        <taxon>Myriangiales</taxon>
        <taxon>Myriangiaceae</taxon>
        <taxon>Myriangium</taxon>
    </lineage>
</organism>
<dbReference type="Pfam" id="PF17316">
    <property type="entry name" value="Perilipin_2"/>
    <property type="match status" value="1"/>
</dbReference>
<dbReference type="OrthoDB" id="376826at2759"/>
<gene>
    <name evidence="2" type="ORF">K461DRAFT_290304</name>
</gene>
<comment type="caution">
    <text evidence="2">The sequence shown here is derived from an EMBL/GenBank/DDBJ whole genome shotgun (WGS) entry which is preliminary data.</text>
</comment>
<feature type="region of interest" description="Disordered" evidence="1">
    <location>
        <begin position="174"/>
        <end position="206"/>
    </location>
</feature>